<evidence type="ECO:0000256" key="3">
    <source>
        <dbReference type="ARBA" id="ARBA00023015"/>
    </source>
</evidence>
<protein>
    <submittedName>
        <fullName evidence="7">Zn(2)-C6 fungal-type domain-containing protein</fullName>
    </submittedName>
</protein>
<evidence type="ECO:0000313" key="8">
    <source>
        <dbReference type="Proteomes" id="UP000636479"/>
    </source>
</evidence>
<reference evidence="7" key="1">
    <citation type="submission" date="2020-05" db="EMBL/GenBank/DDBJ databases">
        <title>Mycena genomes resolve the evolution of fungal bioluminescence.</title>
        <authorList>
            <person name="Tsai I.J."/>
        </authorList>
    </citation>
    <scope>NUCLEOTIDE SEQUENCE</scope>
    <source>
        <strain evidence="7">171206Taipei</strain>
    </source>
</reference>
<gene>
    <name evidence="7" type="ORF">MIND_01257600</name>
</gene>
<dbReference type="EMBL" id="JACAZF010000013">
    <property type="protein sequence ID" value="KAF7291144.1"/>
    <property type="molecule type" value="Genomic_DNA"/>
</dbReference>
<dbReference type="PANTHER" id="PTHR47338">
    <property type="entry name" value="ZN(II)2CYS6 TRANSCRIPTION FACTOR (EUROFUNG)-RELATED"/>
    <property type="match status" value="1"/>
</dbReference>
<proteinExistence type="predicted"/>
<dbReference type="SUPFAM" id="SSF57701">
    <property type="entry name" value="Zn2/Cys6 DNA-binding domain"/>
    <property type="match status" value="1"/>
</dbReference>
<dbReference type="GO" id="GO:0005634">
    <property type="term" value="C:nucleus"/>
    <property type="evidence" value="ECO:0007669"/>
    <property type="project" value="UniProtKB-SubCell"/>
</dbReference>
<dbReference type="InterPro" id="IPR036864">
    <property type="entry name" value="Zn2-C6_fun-type_DNA-bd_sf"/>
</dbReference>
<evidence type="ECO:0000313" key="7">
    <source>
        <dbReference type="EMBL" id="KAF7291144.1"/>
    </source>
</evidence>
<organism evidence="7 8">
    <name type="scientific">Mycena indigotica</name>
    <dbReference type="NCBI Taxonomy" id="2126181"/>
    <lineage>
        <taxon>Eukaryota</taxon>
        <taxon>Fungi</taxon>
        <taxon>Dikarya</taxon>
        <taxon>Basidiomycota</taxon>
        <taxon>Agaricomycotina</taxon>
        <taxon>Agaricomycetes</taxon>
        <taxon>Agaricomycetidae</taxon>
        <taxon>Agaricales</taxon>
        <taxon>Marasmiineae</taxon>
        <taxon>Mycenaceae</taxon>
        <taxon>Mycena</taxon>
    </lineage>
</organism>
<dbReference type="Proteomes" id="UP000636479">
    <property type="component" value="Unassembled WGS sequence"/>
</dbReference>
<dbReference type="PROSITE" id="PS50048">
    <property type="entry name" value="ZN2_CY6_FUNGAL_2"/>
    <property type="match status" value="1"/>
</dbReference>
<dbReference type="OrthoDB" id="5600212at2759"/>
<feature type="domain" description="Zn(2)-C6 fungal-type" evidence="6">
    <location>
        <begin position="14"/>
        <end position="48"/>
    </location>
</feature>
<accession>A0A8H6VWV6</accession>
<dbReference type="RefSeq" id="XP_037214266.1">
    <property type="nucleotide sequence ID" value="XM_037369060.1"/>
</dbReference>
<comment type="caution">
    <text evidence="7">The sequence shown here is derived from an EMBL/GenBank/DDBJ whole genome shotgun (WGS) entry which is preliminary data.</text>
</comment>
<keyword evidence="4" id="KW-0804">Transcription</keyword>
<dbReference type="CDD" id="cd00067">
    <property type="entry name" value="GAL4"/>
    <property type="match status" value="1"/>
</dbReference>
<evidence type="ECO:0000256" key="2">
    <source>
        <dbReference type="ARBA" id="ARBA00022723"/>
    </source>
</evidence>
<keyword evidence="2" id="KW-0479">Metal-binding</keyword>
<dbReference type="Pfam" id="PF00172">
    <property type="entry name" value="Zn_clus"/>
    <property type="match status" value="1"/>
</dbReference>
<dbReference type="InterPro" id="IPR050815">
    <property type="entry name" value="TF_fung"/>
</dbReference>
<dbReference type="AlphaFoldDB" id="A0A8H6VWV6"/>
<evidence type="ECO:0000259" key="6">
    <source>
        <dbReference type="PROSITE" id="PS50048"/>
    </source>
</evidence>
<sequence>MSEQHGHNIHRGGACNNCRRRKIRCDGLRPVCGQCHNRPPRSGHPCLYEQETSPAYQTSAEMQRTIGRLRAKIDELEKSNGLPQDVLLRQPYAPSASPVPEPPSNIRNSYINTFLNRFASSAYFFLDAHHFAQGANQSPGHPHRPSSALLSCVYLWASVLSNSSPPSSVTSFTTDGPDADTFLLATLEQLPGAINRLSSAPPGSQLRLLLETIQTEVLLSFYYLHESLSVQGRYHAGAAASLAIGAGFNKLGGRGHGPPSGSGGPPFIFAQPTQLGGSPAMEGASIAAFWATVIINNVWAAAQGGPAPISSYGTEVDAPWPGGQQGGSTIKRFLNGQDVDGHSPIALLAKASTLVERIAALTSGGQVDSQTYTTLDQRLHAFQAALPHPQGSEESIRITHLLADLAIIRLHLPHAQGHAGVRGARQKAMAAADRIALLAREIAGLGETTVDPVLGPACSAAHSACTLEMSALRAGPPTMAQQYHAVEQRVEGLVRLMTRLADISPIMRQCLGSVMTQTGHGHPPGYR</sequence>
<keyword evidence="3" id="KW-0805">Transcription regulation</keyword>
<evidence type="ECO:0000256" key="5">
    <source>
        <dbReference type="ARBA" id="ARBA00023242"/>
    </source>
</evidence>
<dbReference type="GO" id="GO:0000981">
    <property type="term" value="F:DNA-binding transcription factor activity, RNA polymerase II-specific"/>
    <property type="evidence" value="ECO:0007669"/>
    <property type="project" value="InterPro"/>
</dbReference>
<dbReference type="SMART" id="SM00066">
    <property type="entry name" value="GAL4"/>
    <property type="match status" value="1"/>
</dbReference>
<dbReference type="Gene3D" id="4.10.240.10">
    <property type="entry name" value="Zn(2)-C6 fungal-type DNA-binding domain"/>
    <property type="match status" value="1"/>
</dbReference>
<evidence type="ECO:0000256" key="1">
    <source>
        <dbReference type="ARBA" id="ARBA00004123"/>
    </source>
</evidence>
<evidence type="ECO:0000256" key="4">
    <source>
        <dbReference type="ARBA" id="ARBA00023163"/>
    </source>
</evidence>
<dbReference type="InterPro" id="IPR001138">
    <property type="entry name" value="Zn2Cys6_DnaBD"/>
</dbReference>
<name>A0A8H6VWV6_9AGAR</name>
<dbReference type="GeneID" id="59351576"/>
<keyword evidence="8" id="KW-1185">Reference proteome</keyword>
<dbReference type="CDD" id="cd12148">
    <property type="entry name" value="fungal_TF_MHR"/>
    <property type="match status" value="1"/>
</dbReference>
<comment type="subcellular location">
    <subcellularLocation>
        <location evidence="1">Nucleus</location>
    </subcellularLocation>
</comment>
<keyword evidence="5" id="KW-0539">Nucleus</keyword>
<dbReference type="PANTHER" id="PTHR47338:SF29">
    <property type="entry name" value="ZN(2)-C6 FUNGAL-TYPE DOMAIN-CONTAINING PROTEIN"/>
    <property type="match status" value="1"/>
</dbReference>
<dbReference type="GO" id="GO:0008270">
    <property type="term" value="F:zinc ion binding"/>
    <property type="evidence" value="ECO:0007669"/>
    <property type="project" value="InterPro"/>
</dbReference>